<dbReference type="Pfam" id="PF00069">
    <property type="entry name" value="Pkinase"/>
    <property type="match status" value="1"/>
</dbReference>
<dbReference type="PROSITE" id="PS50011">
    <property type="entry name" value="PROTEIN_KINASE_DOM"/>
    <property type="match status" value="1"/>
</dbReference>
<dbReference type="InterPro" id="IPR011009">
    <property type="entry name" value="Kinase-like_dom_sf"/>
</dbReference>
<proteinExistence type="predicted"/>
<dbReference type="EMBL" id="MLAK01000691">
    <property type="protein sequence ID" value="OHT07633.1"/>
    <property type="molecule type" value="Genomic_DNA"/>
</dbReference>
<evidence type="ECO:0000313" key="3">
    <source>
        <dbReference type="Proteomes" id="UP000179807"/>
    </source>
</evidence>
<dbReference type="RefSeq" id="XP_068360769.1">
    <property type="nucleotide sequence ID" value="XM_068503576.1"/>
</dbReference>
<keyword evidence="2" id="KW-0418">Kinase</keyword>
<dbReference type="Proteomes" id="UP000179807">
    <property type="component" value="Unassembled WGS sequence"/>
</dbReference>
<accession>A0A1J4K812</accession>
<dbReference type="SMART" id="SM00220">
    <property type="entry name" value="S_TKc"/>
    <property type="match status" value="1"/>
</dbReference>
<keyword evidence="2" id="KW-0723">Serine/threonine-protein kinase</keyword>
<evidence type="ECO:0000259" key="1">
    <source>
        <dbReference type="PROSITE" id="PS50011"/>
    </source>
</evidence>
<feature type="domain" description="Protein kinase" evidence="1">
    <location>
        <begin position="13"/>
        <end position="262"/>
    </location>
</feature>
<organism evidence="2 3">
    <name type="scientific">Tritrichomonas foetus</name>
    <dbReference type="NCBI Taxonomy" id="1144522"/>
    <lineage>
        <taxon>Eukaryota</taxon>
        <taxon>Metamonada</taxon>
        <taxon>Parabasalia</taxon>
        <taxon>Tritrichomonadida</taxon>
        <taxon>Tritrichomonadidae</taxon>
        <taxon>Tritrichomonas</taxon>
    </lineage>
</organism>
<gene>
    <name evidence="2" type="ORF">TRFO_24128</name>
</gene>
<dbReference type="AlphaFoldDB" id="A0A1J4K812"/>
<keyword evidence="2" id="KW-0808">Transferase</keyword>
<protein>
    <submittedName>
        <fullName evidence="2">Serine/threonine protein kinase</fullName>
    </submittedName>
</protein>
<dbReference type="OrthoDB" id="297406at2759"/>
<dbReference type="VEuPathDB" id="TrichDB:TRFO_24128"/>
<dbReference type="InterPro" id="IPR000719">
    <property type="entry name" value="Prot_kinase_dom"/>
</dbReference>
<dbReference type="GO" id="GO:0004674">
    <property type="term" value="F:protein serine/threonine kinase activity"/>
    <property type="evidence" value="ECO:0007669"/>
    <property type="project" value="UniProtKB-KW"/>
</dbReference>
<evidence type="ECO:0000313" key="2">
    <source>
        <dbReference type="EMBL" id="OHT07633.1"/>
    </source>
</evidence>
<dbReference type="GeneID" id="94838280"/>
<dbReference type="GO" id="GO:0005524">
    <property type="term" value="F:ATP binding"/>
    <property type="evidence" value="ECO:0007669"/>
    <property type="project" value="InterPro"/>
</dbReference>
<sequence>MMNFNTPSFPLNYKFETNLPSGFLGPTAKLLKNEKEPYIGKIIEVDRLGGEKVANKFIEIIKKTSTIKSHFILPYDEVFRDGNFIYLFRPYIDCPNLEEQVAGDQTPNMNAYLVLWKSVLRVCKKLHQINISPNFFKPCNIYIGPDGKPIITDIYPLVFNSANPQTGKSIIFLAPEFLNGDEPPGPSADVWSLSLLLLYMMTGQVPWDTKNLYRMMQNIMKGYKGLSVDVPDPLKQLIKDTIVADPSQRISLDKMFTTELSVSEICRTGTIVTSKVIQVQQSTFLVCDLPKLEKGLPARQSMKTISVQSSFLNQLRSQLSNPAK</sequence>
<keyword evidence="3" id="KW-1185">Reference proteome</keyword>
<dbReference type="SUPFAM" id="SSF56112">
    <property type="entry name" value="Protein kinase-like (PK-like)"/>
    <property type="match status" value="1"/>
</dbReference>
<comment type="caution">
    <text evidence="2">The sequence shown here is derived from an EMBL/GenBank/DDBJ whole genome shotgun (WGS) entry which is preliminary data.</text>
</comment>
<reference evidence="2" key="1">
    <citation type="submission" date="2016-10" db="EMBL/GenBank/DDBJ databases">
        <authorList>
            <person name="Benchimol M."/>
            <person name="Almeida L.G."/>
            <person name="Vasconcelos A.T."/>
            <person name="Perreira-Neves A."/>
            <person name="Rosa I.A."/>
            <person name="Tasca T."/>
            <person name="Bogo M.R."/>
            <person name="de Souza W."/>
        </authorList>
    </citation>
    <scope>NUCLEOTIDE SEQUENCE [LARGE SCALE GENOMIC DNA]</scope>
    <source>
        <strain evidence="2">K</strain>
    </source>
</reference>
<dbReference type="PANTHER" id="PTHR24362">
    <property type="entry name" value="SERINE/THREONINE-PROTEIN KINASE NEK"/>
    <property type="match status" value="1"/>
</dbReference>
<dbReference type="PANTHER" id="PTHR24362:SF309">
    <property type="entry name" value="PROTEIN KINASE DOMAIN-CONTAINING PROTEIN"/>
    <property type="match status" value="1"/>
</dbReference>
<dbReference type="Gene3D" id="1.10.510.10">
    <property type="entry name" value="Transferase(Phosphotransferase) domain 1"/>
    <property type="match status" value="1"/>
</dbReference>
<name>A0A1J4K812_9EUKA</name>